<dbReference type="EMBL" id="JAUSUD010000007">
    <property type="protein sequence ID" value="MDQ0230729.1"/>
    <property type="molecule type" value="Genomic_DNA"/>
</dbReference>
<dbReference type="PROSITE" id="PS50885">
    <property type="entry name" value="HAMP"/>
    <property type="match status" value="1"/>
</dbReference>
<dbReference type="SUPFAM" id="SSF47384">
    <property type="entry name" value="Homodimeric domain of signal transducing histidine kinase"/>
    <property type="match status" value="1"/>
</dbReference>
<dbReference type="Pfam" id="PF02518">
    <property type="entry name" value="HATPase_c"/>
    <property type="match status" value="1"/>
</dbReference>
<dbReference type="GO" id="GO:0004673">
    <property type="term" value="F:protein histidine kinase activity"/>
    <property type="evidence" value="ECO:0007669"/>
    <property type="project" value="UniProtKB-EC"/>
</dbReference>
<dbReference type="PANTHER" id="PTHR45528:SF1">
    <property type="entry name" value="SENSOR HISTIDINE KINASE CPXA"/>
    <property type="match status" value="1"/>
</dbReference>
<evidence type="ECO:0000256" key="6">
    <source>
        <dbReference type="ARBA" id="ARBA00022679"/>
    </source>
</evidence>
<dbReference type="RefSeq" id="WP_307340542.1">
    <property type="nucleotide sequence ID" value="NZ_JAUSUD010000007.1"/>
</dbReference>
<protein>
    <recommendedName>
        <fullName evidence="3">histidine kinase</fullName>
        <ecNumber evidence="3">2.7.13.3</ecNumber>
    </recommendedName>
</protein>
<dbReference type="InterPro" id="IPR036890">
    <property type="entry name" value="HATPase_C_sf"/>
</dbReference>
<comment type="catalytic activity">
    <reaction evidence="1">
        <text>ATP + protein L-histidine = ADP + protein N-phospho-L-histidine.</text>
        <dbReference type="EC" id="2.7.13.3"/>
    </reaction>
</comment>
<dbReference type="InterPro" id="IPR050398">
    <property type="entry name" value="HssS/ArlS-like"/>
</dbReference>
<name>A0ABT9ZES4_9BACI</name>
<dbReference type="Gene3D" id="6.10.340.10">
    <property type="match status" value="1"/>
</dbReference>
<evidence type="ECO:0000256" key="10">
    <source>
        <dbReference type="ARBA" id="ARBA00022840"/>
    </source>
</evidence>
<dbReference type="Pfam" id="PF00672">
    <property type="entry name" value="HAMP"/>
    <property type="match status" value="1"/>
</dbReference>
<evidence type="ECO:0000256" key="13">
    <source>
        <dbReference type="ARBA" id="ARBA00023136"/>
    </source>
</evidence>
<dbReference type="EC" id="2.7.13.3" evidence="3"/>
<dbReference type="CDD" id="cd00075">
    <property type="entry name" value="HATPase"/>
    <property type="match status" value="1"/>
</dbReference>
<keyword evidence="5" id="KW-0597">Phosphoprotein</keyword>
<dbReference type="SMART" id="SM00388">
    <property type="entry name" value="HisKA"/>
    <property type="match status" value="1"/>
</dbReference>
<evidence type="ECO:0000256" key="5">
    <source>
        <dbReference type="ARBA" id="ARBA00022553"/>
    </source>
</evidence>
<keyword evidence="13 14" id="KW-0472">Membrane</keyword>
<keyword evidence="11 14" id="KW-1133">Transmembrane helix</keyword>
<feature type="domain" description="HAMP" evidence="16">
    <location>
        <begin position="78"/>
        <end position="130"/>
    </location>
</feature>
<dbReference type="InterPro" id="IPR004358">
    <property type="entry name" value="Sig_transdc_His_kin-like_C"/>
</dbReference>
<dbReference type="SMART" id="SM00387">
    <property type="entry name" value="HATPase_c"/>
    <property type="match status" value="1"/>
</dbReference>
<accession>A0ABT9ZES4</accession>
<proteinExistence type="predicted"/>
<keyword evidence="12" id="KW-0902">Two-component regulatory system</keyword>
<keyword evidence="18" id="KW-1185">Reference proteome</keyword>
<comment type="caution">
    <text evidence="17">The sequence shown here is derived from an EMBL/GenBank/DDBJ whole genome shotgun (WGS) entry which is preliminary data.</text>
</comment>
<dbReference type="InterPro" id="IPR003594">
    <property type="entry name" value="HATPase_dom"/>
</dbReference>
<keyword evidence="10" id="KW-0067">ATP-binding</keyword>
<evidence type="ECO:0000256" key="7">
    <source>
        <dbReference type="ARBA" id="ARBA00022692"/>
    </source>
</evidence>
<dbReference type="PRINTS" id="PR00344">
    <property type="entry name" value="BCTRLSENSOR"/>
</dbReference>
<keyword evidence="6 17" id="KW-0808">Transferase</keyword>
<dbReference type="PANTHER" id="PTHR45528">
    <property type="entry name" value="SENSOR HISTIDINE KINASE CPXA"/>
    <property type="match status" value="1"/>
</dbReference>
<reference evidence="17 18" key="1">
    <citation type="submission" date="2023-07" db="EMBL/GenBank/DDBJ databases">
        <title>Genomic Encyclopedia of Type Strains, Phase IV (KMG-IV): sequencing the most valuable type-strain genomes for metagenomic binning, comparative biology and taxonomic classification.</title>
        <authorList>
            <person name="Goeker M."/>
        </authorList>
    </citation>
    <scope>NUCLEOTIDE SEQUENCE [LARGE SCALE GENOMIC DNA]</scope>
    <source>
        <strain evidence="17 18">DSM 29005</strain>
    </source>
</reference>
<evidence type="ECO:0000256" key="11">
    <source>
        <dbReference type="ARBA" id="ARBA00022989"/>
    </source>
</evidence>
<dbReference type="InterPro" id="IPR036097">
    <property type="entry name" value="HisK_dim/P_sf"/>
</dbReference>
<dbReference type="Pfam" id="PF00512">
    <property type="entry name" value="HisKA"/>
    <property type="match status" value="1"/>
</dbReference>
<gene>
    <name evidence="17" type="ORF">J2S19_001985</name>
</gene>
<sequence>MAYKKLTNLLSKLVALNSFVILLVIILAGLSVKNYACYLVNSKQIIGQDFVDTLNLYLLFVSILAFLIGGLFHYITARNIIKPIKALANAAKEIKEGRKPTEITSSSSGEIKELIINFNAMATSLQSMQEQRENMLRDIAHELRTPLTNLNGYLEALQNNMIDSNPELFGSLLDESRRMTTIVELLTELNSWNHGNYMNDKAFHIIDLQTVINDTITTFQLKLNQQFSEQLYNVEQTKILANRDGLTQVFSNILQNIIDYNLGKSIEIFGEIKKQHYLLSFTHEGKPIDPEDKDLIFERFYRLDESRTIKSTGAGLGLAIAKSIVLAHNGEIGINTDGSRHTFWISLPMKIKAPNC</sequence>
<feature type="domain" description="Histidine kinase" evidence="15">
    <location>
        <begin position="138"/>
        <end position="351"/>
    </location>
</feature>
<comment type="subcellular location">
    <subcellularLocation>
        <location evidence="2">Cell membrane</location>
        <topology evidence="2">Multi-pass membrane protein</topology>
    </subcellularLocation>
</comment>
<evidence type="ECO:0000256" key="8">
    <source>
        <dbReference type="ARBA" id="ARBA00022741"/>
    </source>
</evidence>
<dbReference type="CDD" id="cd00082">
    <property type="entry name" value="HisKA"/>
    <property type="match status" value="1"/>
</dbReference>
<evidence type="ECO:0000256" key="12">
    <source>
        <dbReference type="ARBA" id="ARBA00023012"/>
    </source>
</evidence>
<evidence type="ECO:0000313" key="17">
    <source>
        <dbReference type="EMBL" id="MDQ0230729.1"/>
    </source>
</evidence>
<dbReference type="InterPro" id="IPR003660">
    <property type="entry name" value="HAMP_dom"/>
</dbReference>
<evidence type="ECO:0000259" key="16">
    <source>
        <dbReference type="PROSITE" id="PS50885"/>
    </source>
</evidence>
<dbReference type="InterPro" id="IPR003661">
    <property type="entry name" value="HisK_dim/P_dom"/>
</dbReference>
<dbReference type="CDD" id="cd06225">
    <property type="entry name" value="HAMP"/>
    <property type="match status" value="1"/>
</dbReference>
<evidence type="ECO:0000256" key="2">
    <source>
        <dbReference type="ARBA" id="ARBA00004651"/>
    </source>
</evidence>
<keyword evidence="9 17" id="KW-0418">Kinase</keyword>
<evidence type="ECO:0000256" key="14">
    <source>
        <dbReference type="SAM" id="Phobius"/>
    </source>
</evidence>
<keyword evidence="7 14" id="KW-0812">Transmembrane</keyword>
<evidence type="ECO:0000256" key="4">
    <source>
        <dbReference type="ARBA" id="ARBA00022475"/>
    </source>
</evidence>
<dbReference type="Gene3D" id="1.10.287.130">
    <property type="match status" value="1"/>
</dbReference>
<dbReference type="SMART" id="SM00304">
    <property type="entry name" value="HAMP"/>
    <property type="match status" value="1"/>
</dbReference>
<dbReference type="Proteomes" id="UP001234495">
    <property type="component" value="Unassembled WGS sequence"/>
</dbReference>
<evidence type="ECO:0000256" key="9">
    <source>
        <dbReference type="ARBA" id="ARBA00022777"/>
    </source>
</evidence>
<evidence type="ECO:0000256" key="1">
    <source>
        <dbReference type="ARBA" id="ARBA00000085"/>
    </source>
</evidence>
<dbReference type="InterPro" id="IPR005467">
    <property type="entry name" value="His_kinase_dom"/>
</dbReference>
<dbReference type="SUPFAM" id="SSF55874">
    <property type="entry name" value="ATPase domain of HSP90 chaperone/DNA topoisomerase II/histidine kinase"/>
    <property type="match status" value="1"/>
</dbReference>
<keyword evidence="4" id="KW-1003">Cell membrane</keyword>
<feature type="transmembrane region" description="Helical" evidence="14">
    <location>
        <begin position="56"/>
        <end position="75"/>
    </location>
</feature>
<organism evidence="17 18">
    <name type="scientific">Metabacillus malikii</name>
    <dbReference type="NCBI Taxonomy" id="1504265"/>
    <lineage>
        <taxon>Bacteria</taxon>
        <taxon>Bacillati</taxon>
        <taxon>Bacillota</taxon>
        <taxon>Bacilli</taxon>
        <taxon>Bacillales</taxon>
        <taxon>Bacillaceae</taxon>
        <taxon>Metabacillus</taxon>
    </lineage>
</organism>
<evidence type="ECO:0000259" key="15">
    <source>
        <dbReference type="PROSITE" id="PS50109"/>
    </source>
</evidence>
<feature type="transmembrane region" description="Helical" evidence="14">
    <location>
        <begin position="12"/>
        <end position="36"/>
    </location>
</feature>
<dbReference type="SUPFAM" id="SSF158472">
    <property type="entry name" value="HAMP domain-like"/>
    <property type="match status" value="1"/>
</dbReference>
<keyword evidence="8" id="KW-0547">Nucleotide-binding</keyword>
<dbReference type="PROSITE" id="PS50109">
    <property type="entry name" value="HIS_KIN"/>
    <property type="match status" value="1"/>
</dbReference>
<evidence type="ECO:0000256" key="3">
    <source>
        <dbReference type="ARBA" id="ARBA00012438"/>
    </source>
</evidence>
<evidence type="ECO:0000313" key="18">
    <source>
        <dbReference type="Proteomes" id="UP001234495"/>
    </source>
</evidence>
<dbReference type="Gene3D" id="3.30.565.10">
    <property type="entry name" value="Histidine kinase-like ATPase, C-terminal domain"/>
    <property type="match status" value="1"/>
</dbReference>